<name>A0A0D1M327_9LACO</name>
<dbReference type="GO" id="GO:0016887">
    <property type="term" value="F:ATP hydrolysis activity"/>
    <property type="evidence" value="ECO:0007669"/>
    <property type="project" value="InterPro"/>
</dbReference>
<dbReference type="SUPFAM" id="SSF52540">
    <property type="entry name" value="P-loop containing nucleoside triphosphate hydrolases"/>
    <property type="match status" value="1"/>
</dbReference>
<dbReference type="PANTHER" id="PTHR42734:SF5">
    <property type="entry name" value="IRON TRANSPORT SYSTEM ATP-BINDING PROTEIN HI_0361-RELATED"/>
    <property type="match status" value="1"/>
</dbReference>
<dbReference type="Pfam" id="PF00005">
    <property type="entry name" value="ABC_tran"/>
    <property type="match status" value="1"/>
</dbReference>
<dbReference type="PATRIC" id="fig|137591.24.peg.414"/>
<keyword evidence="4" id="KW-0378">Hydrolase</keyword>
<evidence type="ECO:0000256" key="2">
    <source>
        <dbReference type="ARBA" id="ARBA00022448"/>
    </source>
</evidence>
<dbReference type="GO" id="GO:0005524">
    <property type="term" value="F:ATP binding"/>
    <property type="evidence" value="ECO:0007669"/>
    <property type="project" value="InterPro"/>
</dbReference>
<reference evidence="4 5" key="1">
    <citation type="journal article" date="2015" name="Microbiology (Mosc.)">
        <title>Genomics of the Weissella cibaria species with an examination of its metabolic traits.</title>
        <authorList>
            <person name="Lynch K.M."/>
            <person name="Lucid A."/>
            <person name="Arendt E.K."/>
            <person name="Sleator R.D."/>
            <person name="Lucey B."/>
            <person name="Coffey A."/>
        </authorList>
    </citation>
    <scope>NUCLEOTIDE SEQUENCE [LARGE SCALE GENOMIC DNA]</scope>
    <source>
        <strain evidence="4 5">AB3b</strain>
    </source>
</reference>
<accession>A0A0D1M327</accession>
<dbReference type="InterPro" id="IPR003439">
    <property type="entry name" value="ABC_transporter-like_ATP-bd"/>
</dbReference>
<feature type="domain" description="ABC transporter" evidence="3">
    <location>
        <begin position="18"/>
        <end position="52"/>
    </location>
</feature>
<sequence length="56" mass="5777">MLKIKELTVAYTSTPVFSDLSVAFSPGKITGIIGPNGAGKSTLIKGALGLIRRTGE</sequence>
<evidence type="ECO:0000256" key="1">
    <source>
        <dbReference type="ARBA" id="ARBA00005417"/>
    </source>
</evidence>
<dbReference type="PANTHER" id="PTHR42734">
    <property type="entry name" value="METAL TRANSPORT SYSTEM ATP-BINDING PROTEIN TM_0124-RELATED"/>
    <property type="match status" value="1"/>
</dbReference>
<evidence type="ECO:0000313" key="4">
    <source>
        <dbReference type="EMBL" id="KIU25292.1"/>
    </source>
</evidence>
<dbReference type="EC" id="3.6.3.-" evidence="4"/>
<keyword evidence="2" id="KW-0813">Transport</keyword>
<dbReference type="AlphaFoldDB" id="A0A0D1M327"/>
<protein>
    <submittedName>
        <fullName evidence="4">ZnuC_2 protein</fullName>
        <ecNumber evidence="4">3.6.3.-</ecNumber>
    </submittedName>
</protein>
<evidence type="ECO:0000313" key="5">
    <source>
        <dbReference type="Proteomes" id="UP000032289"/>
    </source>
</evidence>
<dbReference type="Proteomes" id="UP000032289">
    <property type="component" value="Unassembled WGS sequence"/>
</dbReference>
<organism evidence="4 5">
    <name type="scientific">Weissella cibaria</name>
    <dbReference type="NCBI Taxonomy" id="137591"/>
    <lineage>
        <taxon>Bacteria</taxon>
        <taxon>Bacillati</taxon>
        <taxon>Bacillota</taxon>
        <taxon>Bacilli</taxon>
        <taxon>Lactobacillales</taxon>
        <taxon>Lactobacillaceae</taxon>
        <taxon>Weissella</taxon>
    </lineage>
</organism>
<dbReference type="InterPro" id="IPR027417">
    <property type="entry name" value="P-loop_NTPase"/>
</dbReference>
<gene>
    <name evidence="4" type="primary">znuC_2</name>
    <name evidence="4" type="ORF">ab3b_00425</name>
</gene>
<comment type="similarity">
    <text evidence="1">Belongs to the ABC transporter superfamily.</text>
</comment>
<dbReference type="InterPro" id="IPR050153">
    <property type="entry name" value="Metal_Ion_Import_ABC"/>
</dbReference>
<proteinExistence type="inferred from homology"/>
<evidence type="ECO:0000259" key="3">
    <source>
        <dbReference type="Pfam" id="PF00005"/>
    </source>
</evidence>
<dbReference type="Gene3D" id="3.40.50.300">
    <property type="entry name" value="P-loop containing nucleotide triphosphate hydrolases"/>
    <property type="match status" value="1"/>
</dbReference>
<dbReference type="EMBL" id="JWHT01000012">
    <property type="protein sequence ID" value="KIU25292.1"/>
    <property type="molecule type" value="Genomic_DNA"/>
</dbReference>
<comment type="caution">
    <text evidence="4">The sequence shown here is derived from an EMBL/GenBank/DDBJ whole genome shotgun (WGS) entry which is preliminary data.</text>
</comment>